<evidence type="ECO:0000256" key="5">
    <source>
        <dbReference type="ARBA" id="ARBA00023284"/>
    </source>
</evidence>
<evidence type="ECO:0000256" key="3">
    <source>
        <dbReference type="ARBA" id="ARBA00022982"/>
    </source>
</evidence>
<comment type="similarity">
    <text evidence="1 6">Belongs to the thioredoxin family.</text>
</comment>
<dbReference type="InterPro" id="IPR013766">
    <property type="entry name" value="Thioredoxin_domain"/>
</dbReference>
<keyword evidence="11" id="KW-1185">Reference proteome</keyword>
<dbReference type="PATRIC" id="fig|45073.5.peg.2169"/>
<keyword evidence="5 8" id="KW-0676">Redox-active center</keyword>
<protein>
    <recommendedName>
        <fullName evidence="6">Thioredoxin</fullName>
    </recommendedName>
</protein>
<feature type="active site" description="Nucleophile" evidence="7">
    <location>
        <position position="32"/>
    </location>
</feature>
<evidence type="ECO:0000256" key="8">
    <source>
        <dbReference type="PIRSR" id="PIRSR000077-4"/>
    </source>
</evidence>
<evidence type="ECO:0000256" key="4">
    <source>
        <dbReference type="ARBA" id="ARBA00023157"/>
    </source>
</evidence>
<evidence type="ECO:0000256" key="6">
    <source>
        <dbReference type="PIRNR" id="PIRNR000077"/>
    </source>
</evidence>
<name>A0A0W0XU88_9GAMM</name>
<feature type="active site" description="Nucleophile" evidence="7">
    <location>
        <position position="29"/>
    </location>
</feature>
<keyword evidence="4 8" id="KW-1015">Disulfide bond</keyword>
<dbReference type="OrthoDB" id="9790390at2"/>
<evidence type="ECO:0000256" key="7">
    <source>
        <dbReference type="PIRSR" id="PIRSR000077-1"/>
    </source>
</evidence>
<dbReference type="PANTHER" id="PTHR45663:SF40">
    <property type="entry name" value="THIOREDOXIN 2"/>
    <property type="match status" value="1"/>
</dbReference>
<dbReference type="Pfam" id="PF00085">
    <property type="entry name" value="Thioredoxin"/>
    <property type="match status" value="1"/>
</dbReference>
<dbReference type="PIRSF" id="PIRSF000077">
    <property type="entry name" value="Thioredoxin"/>
    <property type="match status" value="1"/>
</dbReference>
<dbReference type="Gene3D" id="3.40.30.10">
    <property type="entry name" value="Glutaredoxin"/>
    <property type="match status" value="1"/>
</dbReference>
<dbReference type="PROSITE" id="PS00194">
    <property type="entry name" value="THIOREDOXIN_1"/>
    <property type="match status" value="1"/>
</dbReference>
<evidence type="ECO:0000313" key="10">
    <source>
        <dbReference type="EMBL" id="KTD48248.1"/>
    </source>
</evidence>
<feature type="site" description="Deprotonates C-terminal active site Cys" evidence="7">
    <location>
        <position position="23"/>
    </location>
</feature>
<dbReference type="PANTHER" id="PTHR45663">
    <property type="entry name" value="GEO12009P1"/>
    <property type="match status" value="1"/>
</dbReference>
<evidence type="ECO:0000256" key="1">
    <source>
        <dbReference type="ARBA" id="ARBA00008987"/>
    </source>
</evidence>
<dbReference type="InterPro" id="IPR005746">
    <property type="entry name" value="Thioredoxin"/>
</dbReference>
<feature type="domain" description="Thioredoxin" evidence="9">
    <location>
        <begin position="1"/>
        <end position="104"/>
    </location>
</feature>
<dbReference type="GO" id="GO:0015035">
    <property type="term" value="F:protein-disulfide reductase activity"/>
    <property type="evidence" value="ECO:0007669"/>
    <property type="project" value="InterPro"/>
</dbReference>
<comment type="caution">
    <text evidence="10">The sequence shown here is derived from an EMBL/GenBank/DDBJ whole genome shotgun (WGS) entry which is preliminary data.</text>
</comment>
<feature type="site" description="Contributes to redox potential value" evidence="7">
    <location>
        <position position="30"/>
    </location>
</feature>
<evidence type="ECO:0000259" key="9">
    <source>
        <dbReference type="PROSITE" id="PS51352"/>
    </source>
</evidence>
<evidence type="ECO:0000313" key="11">
    <source>
        <dbReference type="Proteomes" id="UP000054618"/>
    </source>
</evidence>
<dbReference type="SUPFAM" id="SSF52833">
    <property type="entry name" value="Thioredoxin-like"/>
    <property type="match status" value="1"/>
</dbReference>
<reference evidence="10 11" key="1">
    <citation type="submission" date="2015-11" db="EMBL/GenBank/DDBJ databases">
        <title>Genomic analysis of 38 Legionella species identifies large and diverse effector repertoires.</title>
        <authorList>
            <person name="Burstein D."/>
            <person name="Amaro F."/>
            <person name="Zusman T."/>
            <person name="Lifshitz Z."/>
            <person name="Cohen O."/>
            <person name="Gilbert J.A."/>
            <person name="Pupko T."/>
            <person name="Shuman H.A."/>
            <person name="Segal G."/>
        </authorList>
    </citation>
    <scope>NUCLEOTIDE SEQUENCE [LARGE SCALE GENOMIC DNA]</scope>
    <source>
        <strain evidence="10 11">CDC#1442-AUS-E</strain>
    </source>
</reference>
<accession>A0A0W0XU88</accession>
<evidence type="ECO:0000256" key="2">
    <source>
        <dbReference type="ARBA" id="ARBA00022448"/>
    </source>
</evidence>
<dbReference type="GO" id="GO:0005829">
    <property type="term" value="C:cytosol"/>
    <property type="evidence" value="ECO:0007669"/>
    <property type="project" value="TreeGrafter"/>
</dbReference>
<dbReference type="Proteomes" id="UP000054618">
    <property type="component" value="Unassembled WGS sequence"/>
</dbReference>
<dbReference type="CDD" id="cd02947">
    <property type="entry name" value="TRX_family"/>
    <property type="match status" value="1"/>
</dbReference>
<sequence length="119" mass="13551">MLKSVNEEQLDALINQKGLFLIDFWAPWCAPCKQFGRIYEQVAEQNPDIDFVKINIEEQPQIADAFQIRSIPHLMIIKEGIAIYSESGSMPESTLKELLQQAQAIDVSEILNKMNQDEG</sequence>
<keyword evidence="2" id="KW-0813">Transport</keyword>
<dbReference type="InterPro" id="IPR036249">
    <property type="entry name" value="Thioredoxin-like_sf"/>
</dbReference>
<dbReference type="STRING" id="45073.Lqui_2059"/>
<gene>
    <name evidence="10" type="primary">trxA3</name>
    <name evidence="10" type="ORF">Lqui_2059</name>
</gene>
<keyword evidence="3" id="KW-0249">Electron transport</keyword>
<dbReference type="EMBL" id="LNYS01000012">
    <property type="protein sequence ID" value="KTD48248.1"/>
    <property type="molecule type" value="Genomic_DNA"/>
</dbReference>
<dbReference type="PROSITE" id="PS51354">
    <property type="entry name" value="GLUTAREDOXIN_2"/>
    <property type="match status" value="1"/>
</dbReference>
<feature type="site" description="Contributes to redox potential value" evidence="7">
    <location>
        <position position="31"/>
    </location>
</feature>
<dbReference type="PROSITE" id="PS51352">
    <property type="entry name" value="THIOREDOXIN_2"/>
    <property type="match status" value="1"/>
</dbReference>
<dbReference type="RefSeq" id="WP_058508156.1">
    <property type="nucleotide sequence ID" value="NZ_CAAAIK010000010.1"/>
</dbReference>
<proteinExistence type="inferred from homology"/>
<dbReference type="InterPro" id="IPR017937">
    <property type="entry name" value="Thioredoxin_CS"/>
</dbReference>
<feature type="disulfide bond" description="Redox-active" evidence="8">
    <location>
        <begin position="29"/>
        <end position="32"/>
    </location>
</feature>
<dbReference type="AlphaFoldDB" id="A0A0W0XU88"/>
<organism evidence="10 11">
    <name type="scientific">Legionella quinlivanii</name>
    <dbReference type="NCBI Taxonomy" id="45073"/>
    <lineage>
        <taxon>Bacteria</taxon>
        <taxon>Pseudomonadati</taxon>
        <taxon>Pseudomonadota</taxon>
        <taxon>Gammaproteobacteria</taxon>
        <taxon>Legionellales</taxon>
        <taxon>Legionellaceae</taxon>
        <taxon>Legionella</taxon>
    </lineage>
</organism>